<keyword evidence="2" id="KW-1185">Reference proteome</keyword>
<dbReference type="AlphaFoldDB" id="A0AAD9RM35"/>
<proteinExistence type="predicted"/>
<name>A0AAD9RM35_9HYME</name>
<reference evidence="1" key="2">
    <citation type="journal article" date="2023" name="Commun. Biol.">
        <title>Intrasexual cuticular hydrocarbon dimorphism in a wasp sheds light on hydrocarbon biosynthesis genes in Hymenoptera.</title>
        <authorList>
            <person name="Moris V.C."/>
            <person name="Podsiadlowski L."/>
            <person name="Martin S."/>
            <person name="Oeyen J.P."/>
            <person name="Donath A."/>
            <person name="Petersen M."/>
            <person name="Wilbrandt J."/>
            <person name="Misof B."/>
            <person name="Liedtke D."/>
            <person name="Thamm M."/>
            <person name="Scheiner R."/>
            <person name="Schmitt T."/>
            <person name="Niehuis O."/>
        </authorList>
    </citation>
    <scope>NUCLEOTIDE SEQUENCE</scope>
    <source>
        <strain evidence="1">GBR_01_08_01A</strain>
    </source>
</reference>
<dbReference type="EMBL" id="JAIFRP010000038">
    <property type="protein sequence ID" value="KAK2581995.1"/>
    <property type="molecule type" value="Genomic_DNA"/>
</dbReference>
<accession>A0AAD9RM35</accession>
<organism evidence="1 2">
    <name type="scientific">Odynerus spinipes</name>
    <dbReference type="NCBI Taxonomy" id="1348599"/>
    <lineage>
        <taxon>Eukaryota</taxon>
        <taxon>Metazoa</taxon>
        <taxon>Ecdysozoa</taxon>
        <taxon>Arthropoda</taxon>
        <taxon>Hexapoda</taxon>
        <taxon>Insecta</taxon>
        <taxon>Pterygota</taxon>
        <taxon>Neoptera</taxon>
        <taxon>Endopterygota</taxon>
        <taxon>Hymenoptera</taxon>
        <taxon>Apocrita</taxon>
        <taxon>Aculeata</taxon>
        <taxon>Vespoidea</taxon>
        <taxon>Vespidae</taxon>
        <taxon>Eumeninae</taxon>
        <taxon>Odynerus</taxon>
    </lineage>
</organism>
<dbReference type="Proteomes" id="UP001258017">
    <property type="component" value="Unassembled WGS sequence"/>
</dbReference>
<gene>
    <name evidence="1" type="ORF">KPH14_002431</name>
</gene>
<reference evidence="1" key="1">
    <citation type="submission" date="2021-08" db="EMBL/GenBank/DDBJ databases">
        <authorList>
            <person name="Misof B."/>
            <person name="Oliver O."/>
            <person name="Podsiadlowski L."/>
            <person name="Donath A."/>
            <person name="Peters R."/>
            <person name="Mayer C."/>
            <person name="Rust J."/>
            <person name="Gunkel S."/>
            <person name="Lesny P."/>
            <person name="Martin S."/>
            <person name="Oeyen J.P."/>
            <person name="Petersen M."/>
            <person name="Panagiotis P."/>
            <person name="Wilbrandt J."/>
            <person name="Tanja T."/>
        </authorList>
    </citation>
    <scope>NUCLEOTIDE SEQUENCE</scope>
    <source>
        <strain evidence="1">GBR_01_08_01A</strain>
        <tissue evidence="1">Thorax + abdomen</tissue>
    </source>
</reference>
<comment type="caution">
    <text evidence="1">The sequence shown here is derived from an EMBL/GenBank/DDBJ whole genome shotgun (WGS) entry which is preliminary data.</text>
</comment>
<evidence type="ECO:0000313" key="1">
    <source>
        <dbReference type="EMBL" id="KAK2581995.1"/>
    </source>
</evidence>
<sequence>MPIDYYDTEGTLARLKTEFYDTIDKLSTDDKYSFKKHGTSRLAQYHACCNGYIPEIYSSESNDDNWLKSFHVKKNKNVRRLLH</sequence>
<evidence type="ECO:0000313" key="2">
    <source>
        <dbReference type="Proteomes" id="UP001258017"/>
    </source>
</evidence>
<protein>
    <submittedName>
        <fullName evidence="1">Uncharacterized protein</fullName>
    </submittedName>
</protein>